<dbReference type="Proteomes" id="UP000789706">
    <property type="component" value="Unassembled WGS sequence"/>
</dbReference>
<dbReference type="InterPro" id="IPR002420">
    <property type="entry name" value="PI3K-type_C2_dom"/>
</dbReference>
<dbReference type="OrthoDB" id="67688at2759"/>
<keyword evidence="4" id="KW-1185">Reference proteome</keyword>
<dbReference type="InterPro" id="IPR035892">
    <property type="entry name" value="C2_domain_sf"/>
</dbReference>
<dbReference type="CDD" id="cd08397">
    <property type="entry name" value="C2_PI3K_class_III"/>
    <property type="match status" value="1"/>
</dbReference>
<accession>A0A9N8WE56</accession>
<feature type="domain" description="C2 PI3K-type" evidence="2">
    <location>
        <begin position="39"/>
        <end position="186"/>
    </location>
</feature>
<evidence type="ECO:0000256" key="1">
    <source>
        <dbReference type="PROSITE-ProRule" id="PRU00880"/>
    </source>
</evidence>
<dbReference type="PROSITE" id="PS51547">
    <property type="entry name" value="C2_PI3K"/>
    <property type="match status" value="1"/>
</dbReference>
<dbReference type="Pfam" id="PF00792">
    <property type="entry name" value="PI3K_C2"/>
    <property type="match status" value="1"/>
</dbReference>
<gene>
    <name evidence="3" type="ORF">DEBURN_LOCUS3827</name>
</gene>
<evidence type="ECO:0000313" key="3">
    <source>
        <dbReference type="EMBL" id="CAG8484223.1"/>
    </source>
</evidence>
<comment type="caution">
    <text evidence="3">The sequence shown here is derived from an EMBL/GenBank/DDBJ whole genome shotgun (WGS) entry which is preliminary data.</text>
</comment>
<reference evidence="3" key="1">
    <citation type="submission" date="2021-06" db="EMBL/GenBank/DDBJ databases">
        <authorList>
            <person name="Kallberg Y."/>
            <person name="Tangrot J."/>
            <person name="Rosling A."/>
        </authorList>
    </citation>
    <scope>NUCLEOTIDE SEQUENCE</scope>
    <source>
        <strain evidence="3">AZ414A</strain>
    </source>
</reference>
<evidence type="ECO:0000259" key="2">
    <source>
        <dbReference type="PROSITE" id="PS51547"/>
    </source>
</evidence>
<dbReference type="AlphaFoldDB" id="A0A9N8WE56"/>
<dbReference type="SUPFAM" id="SSF49562">
    <property type="entry name" value="C2 domain (Calcium/lipid-binding domain, CaLB)"/>
    <property type="match status" value="1"/>
</dbReference>
<evidence type="ECO:0000313" key="4">
    <source>
        <dbReference type="Proteomes" id="UP000789706"/>
    </source>
</evidence>
<dbReference type="SMART" id="SM00142">
    <property type="entry name" value="PI3K_C2"/>
    <property type="match status" value="1"/>
</dbReference>
<comment type="similarity">
    <text evidence="1">Belongs to the PI3/PI4-kinase family.</text>
</comment>
<sequence>MDYVSGQAKDFSYSFCLTKDLDFPLNVRILEGIREKKTFTATLKDPSLKYTGVQTSDYSVLYVTCQVYADNKPLTIPIRTCYKSFKNHWSWNEWLTIPLKYRDLPVTAHLALTVWDIYGPRKVVPVGGKHKCYLWPDVEADGRENSITPSKVGNKSEMDRLEKLVKRYERNDMSKLEWLDNLAFRQIEKIHKQESSKSKNLYLYIDLPKFDFPVVFSEPLSIHNPMVMADFSGLGLGGTGTSGLGGGGGCGNGGTGGGDPSIIFITDPEIFQDNPVEAKHRKLVRSGPLDRDLKPNANIRDELNVSLY</sequence>
<proteinExistence type="inferred from homology"/>
<organism evidence="3 4">
    <name type="scientific">Diversispora eburnea</name>
    <dbReference type="NCBI Taxonomy" id="1213867"/>
    <lineage>
        <taxon>Eukaryota</taxon>
        <taxon>Fungi</taxon>
        <taxon>Fungi incertae sedis</taxon>
        <taxon>Mucoromycota</taxon>
        <taxon>Glomeromycotina</taxon>
        <taxon>Glomeromycetes</taxon>
        <taxon>Diversisporales</taxon>
        <taxon>Diversisporaceae</taxon>
        <taxon>Diversispora</taxon>
    </lineage>
</organism>
<dbReference type="EMBL" id="CAJVPK010000256">
    <property type="protein sequence ID" value="CAG8484223.1"/>
    <property type="molecule type" value="Genomic_DNA"/>
</dbReference>
<protein>
    <submittedName>
        <fullName evidence="3">3625_t:CDS:1</fullName>
    </submittedName>
</protein>
<dbReference type="Gene3D" id="2.60.40.150">
    <property type="entry name" value="C2 domain"/>
    <property type="match status" value="1"/>
</dbReference>
<name>A0A9N8WE56_9GLOM</name>